<keyword evidence="3" id="KW-1185">Reference proteome</keyword>
<feature type="transmembrane region" description="Helical" evidence="1">
    <location>
        <begin position="180"/>
        <end position="203"/>
    </location>
</feature>
<feature type="transmembrane region" description="Helical" evidence="1">
    <location>
        <begin position="137"/>
        <end position="160"/>
    </location>
</feature>
<keyword evidence="1" id="KW-1133">Transmembrane helix</keyword>
<dbReference type="EMBL" id="KL142372">
    <property type="protein sequence ID" value="KDR80140.1"/>
    <property type="molecule type" value="Genomic_DNA"/>
</dbReference>
<keyword evidence="1" id="KW-0472">Membrane</keyword>
<feature type="transmembrane region" description="Helical" evidence="1">
    <location>
        <begin position="56"/>
        <end position="77"/>
    </location>
</feature>
<proteinExistence type="predicted"/>
<dbReference type="Proteomes" id="UP000027222">
    <property type="component" value="Unassembled WGS sequence"/>
</dbReference>
<dbReference type="AlphaFoldDB" id="A0A067TAA4"/>
<gene>
    <name evidence="2" type="ORF">GALMADRAFT_1181105</name>
</gene>
<dbReference type="STRING" id="685588.A0A067TAA4"/>
<evidence type="ECO:0000313" key="3">
    <source>
        <dbReference type="Proteomes" id="UP000027222"/>
    </source>
</evidence>
<feature type="transmembrane region" description="Helical" evidence="1">
    <location>
        <begin position="20"/>
        <end position="44"/>
    </location>
</feature>
<evidence type="ECO:0000313" key="2">
    <source>
        <dbReference type="EMBL" id="KDR80140.1"/>
    </source>
</evidence>
<dbReference type="HOGENOM" id="CLU_054795_0_0_1"/>
<feature type="transmembrane region" description="Helical" evidence="1">
    <location>
        <begin position="259"/>
        <end position="280"/>
    </location>
</feature>
<evidence type="ECO:0000256" key="1">
    <source>
        <dbReference type="SAM" id="Phobius"/>
    </source>
</evidence>
<organism evidence="2 3">
    <name type="scientific">Galerina marginata (strain CBS 339.88)</name>
    <dbReference type="NCBI Taxonomy" id="685588"/>
    <lineage>
        <taxon>Eukaryota</taxon>
        <taxon>Fungi</taxon>
        <taxon>Dikarya</taxon>
        <taxon>Basidiomycota</taxon>
        <taxon>Agaricomycotina</taxon>
        <taxon>Agaricomycetes</taxon>
        <taxon>Agaricomycetidae</taxon>
        <taxon>Agaricales</taxon>
        <taxon>Agaricineae</taxon>
        <taxon>Strophariaceae</taxon>
        <taxon>Galerina</taxon>
    </lineage>
</organism>
<accession>A0A067TAA4</accession>
<reference evidence="3" key="1">
    <citation type="journal article" date="2014" name="Proc. Natl. Acad. Sci. U.S.A.">
        <title>Extensive sampling of basidiomycete genomes demonstrates inadequacy of the white-rot/brown-rot paradigm for wood decay fungi.</title>
        <authorList>
            <person name="Riley R."/>
            <person name="Salamov A.A."/>
            <person name="Brown D.W."/>
            <person name="Nagy L.G."/>
            <person name="Floudas D."/>
            <person name="Held B.W."/>
            <person name="Levasseur A."/>
            <person name="Lombard V."/>
            <person name="Morin E."/>
            <person name="Otillar R."/>
            <person name="Lindquist E.A."/>
            <person name="Sun H."/>
            <person name="LaButti K.M."/>
            <person name="Schmutz J."/>
            <person name="Jabbour D."/>
            <person name="Luo H."/>
            <person name="Baker S.E."/>
            <person name="Pisabarro A.G."/>
            <person name="Walton J.D."/>
            <person name="Blanchette R.A."/>
            <person name="Henrissat B."/>
            <person name="Martin F."/>
            <person name="Cullen D."/>
            <person name="Hibbett D.S."/>
            <person name="Grigoriev I.V."/>
        </authorList>
    </citation>
    <scope>NUCLEOTIDE SEQUENCE [LARGE SCALE GENOMIC DNA]</scope>
    <source>
        <strain evidence="3">CBS 339.88</strain>
    </source>
</reference>
<protein>
    <submittedName>
        <fullName evidence="2">Uncharacterized protein</fullName>
    </submittedName>
</protein>
<feature type="transmembrane region" description="Helical" evidence="1">
    <location>
        <begin position="103"/>
        <end position="125"/>
    </location>
</feature>
<name>A0A067TAA4_GALM3</name>
<keyword evidence="1" id="KW-0812">Transmembrane</keyword>
<dbReference type="OrthoDB" id="3265004at2759"/>
<feature type="transmembrane region" description="Helical" evidence="1">
    <location>
        <begin position="223"/>
        <end position="247"/>
    </location>
</feature>
<sequence>MSAPAADSPRVVLEKSIISSALNSSILLIFLMGIYTMVYFGSLYQYLSRRGSQRRYIITSITLLYLFALCQTGIQWYNLDFMFVEKGGTRESILASISTTPPWIILLSYTCTSFTLVLADGILVWRCFFVWNRSLRVILLPLVFLFAEIVLSITTMILVGEFNFHAKFVTLEQAVLVNRVQAALFFVSFASSLATTMLIAYRIHSVSKLDCVSWGRFRHIIEIVVQSAAITSLALLLQAIPSALAFFPSNLAIITLYNYGPALAIPITGLAPTVMVARVCGAADTSTHLSTIHRLSGLQFQGQSTTYNGTQIRTGNMHEVDADSILNQEGKAGMV</sequence>